<feature type="region of interest" description="Disordered" evidence="1">
    <location>
        <begin position="32"/>
        <end position="62"/>
    </location>
</feature>
<protein>
    <submittedName>
        <fullName evidence="2">Uncharacterized protein</fullName>
    </submittedName>
</protein>
<dbReference type="AlphaFoldDB" id="A0AA39QKN1"/>
<organism evidence="2 3">
    <name type="scientific">Armillaria luteobubalina</name>
    <dbReference type="NCBI Taxonomy" id="153913"/>
    <lineage>
        <taxon>Eukaryota</taxon>
        <taxon>Fungi</taxon>
        <taxon>Dikarya</taxon>
        <taxon>Basidiomycota</taxon>
        <taxon>Agaricomycotina</taxon>
        <taxon>Agaricomycetes</taxon>
        <taxon>Agaricomycetidae</taxon>
        <taxon>Agaricales</taxon>
        <taxon>Marasmiineae</taxon>
        <taxon>Physalacriaceae</taxon>
        <taxon>Armillaria</taxon>
    </lineage>
</organism>
<dbReference type="EMBL" id="JAUEPU010000003">
    <property type="protein sequence ID" value="KAK0504076.1"/>
    <property type="molecule type" value="Genomic_DNA"/>
</dbReference>
<gene>
    <name evidence="2" type="ORF">EDD18DRAFT_1099324</name>
</gene>
<sequence>MTAESTQSNNAEFAAFHKRLAGLEDLLSGHVQRCKDQTKSMDSHKEESSRHTKDRDEKTEDSLKEALATVSMLVAEAREERGNQKVLRKGDIEAVLQEMHVIHEVQMKTLRSIRDGKFPILIERVAAGHTLSVLLSQSLFCDQIETGRHLKSSGSPCISDPTSARIENTDYAGRLRILRNGLCVEVQESPESVPETRPNGDLDVVYYYRRPLSAAIP</sequence>
<dbReference type="Proteomes" id="UP001175228">
    <property type="component" value="Unassembled WGS sequence"/>
</dbReference>
<proteinExistence type="predicted"/>
<evidence type="ECO:0000256" key="1">
    <source>
        <dbReference type="SAM" id="MobiDB-lite"/>
    </source>
</evidence>
<accession>A0AA39QKN1</accession>
<reference evidence="2" key="1">
    <citation type="submission" date="2023-06" db="EMBL/GenBank/DDBJ databases">
        <authorList>
            <consortium name="Lawrence Berkeley National Laboratory"/>
            <person name="Ahrendt S."/>
            <person name="Sahu N."/>
            <person name="Indic B."/>
            <person name="Wong-Bajracharya J."/>
            <person name="Merenyi Z."/>
            <person name="Ke H.-M."/>
            <person name="Monk M."/>
            <person name="Kocsube S."/>
            <person name="Drula E."/>
            <person name="Lipzen A."/>
            <person name="Balint B."/>
            <person name="Henrissat B."/>
            <person name="Andreopoulos B."/>
            <person name="Martin F.M."/>
            <person name="Harder C.B."/>
            <person name="Rigling D."/>
            <person name="Ford K.L."/>
            <person name="Foster G.D."/>
            <person name="Pangilinan J."/>
            <person name="Papanicolaou A."/>
            <person name="Barry K."/>
            <person name="LaButti K."/>
            <person name="Viragh M."/>
            <person name="Koriabine M."/>
            <person name="Yan M."/>
            <person name="Riley R."/>
            <person name="Champramary S."/>
            <person name="Plett K.L."/>
            <person name="Tsai I.J."/>
            <person name="Slot J."/>
            <person name="Sipos G."/>
            <person name="Plett J."/>
            <person name="Nagy L.G."/>
            <person name="Grigoriev I.V."/>
        </authorList>
    </citation>
    <scope>NUCLEOTIDE SEQUENCE</scope>
    <source>
        <strain evidence="2">HWK02</strain>
    </source>
</reference>
<comment type="caution">
    <text evidence="2">The sequence shown here is derived from an EMBL/GenBank/DDBJ whole genome shotgun (WGS) entry which is preliminary data.</text>
</comment>
<evidence type="ECO:0000313" key="2">
    <source>
        <dbReference type="EMBL" id="KAK0504076.1"/>
    </source>
</evidence>
<keyword evidence="3" id="KW-1185">Reference proteome</keyword>
<evidence type="ECO:0000313" key="3">
    <source>
        <dbReference type="Proteomes" id="UP001175228"/>
    </source>
</evidence>
<feature type="compositionally biased region" description="Basic and acidic residues" evidence="1">
    <location>
        <begin position="33"/>
        <end position="62"/>
    </location>
</feature>
<name>A0AA39QKN1_9AGAR</name>